<evidence type="ECO:0000313" key="3">
    <source>
        <dbReference type="Proteomes" id="UP000238375"/>
    </source>
</evidence>
<feature type="signal peptide" evidence="1">
    <location>
        <begin position="1"/>
        <end position="25"/>
    </location>
</feature>
<sequence length="104" mass="11580">MNRKHMKDTAMSVLLLVVMMLPATAGSIDKQVPVNRSSSAAKTDSPYKSAVLARNTTAKADVTTVATVPAKEQKKHDKRAIGRCWSRLMETFREINLAHRNRTK</sequence>
<evidence type="ECO:0000256" key="1">
    <source>
        <dbReference type="SAM" id="SignalP"/>
    </source>
</evidence>
<comment type="caution">
    <text evidence="2">The sequence shown here is derived from an EMBL/GenBank/DDBJ whole genome shotgun (WGS) entry which is preliminary data.</text>
</comment>
<keyword evidence="3" id="KW-1185">Reference proteome</keyword>
<protein>
    <submittedName>
        <fullName evidence="2">Uncharacterized protein</fullName>
    </submittedName>
</protein>
<keyword evidence="1" id="KW-0732">Signal</keyword>
<evidence type="ECO:0000313" key="2">
    <source>
        <dbReference type="EMBL" id="PRY41936.1"/>
    </source>
</evidence>
<reference evidence="2 3" key="1">
    <citation type="submission" date="2018-03" db="EMBL/GenBank/DDBJ databases">
        <title>Genomic Encyclopedia of Archaeal and Bacterial Type Strains, Phase II (KMG-II): from individual species to whole genera.</title>
        <authorList>
            <person name="Goeker M."/>
        </authorList>
    </citation>
    <scope>NUCLEOTIDE SEQUENCE [LARGE SCALE GENOMIC DNA]</scope>
    <source>
        <strain evidence="2 3">DSM 28354</strain>
    </source>
</reference>
<proteinExistence type="predicted"/>
<dbReference type="RefSeq" id="WP_170108659.1">
    <property type="nucleotide sequence ID" value="NZ_PVTE01000005.1"/>
</dbReference>
<dbReference type="EMBL" id="PVTE01000005">
    <property type="protein sequence ID" value="PRY41936.1"/>
    <property type="molecule type" value="Genomic_DNA"/>
</dbReference>
<organism evidence="2 3">
    <name type="scientific">Spirosoma oryzae</name>
    <dbReference type="NCBI Taxonomy" id="1469603"/>
    <lineage>
        <taxon>Bacteria</taxon>
        <taxon>Pseudomonadati</taxon>
        <taxon>Bacteroidota</taxon>
        <taxon>Cytophagia</taxon>
        <taxon>Cytophagales</taxon>
        <taxon>Cytophagaceae</taxon>
        <taxon>Spirosoma</taxon>
    </lineage>
</organism>
<gene>
    <name evidence="2" type="ORF">CLV58_105138</name>
</gene>
<dbReference type="AlphaFoldDB" id="A0A2T0T8G9"/>
<feature type="chain" id="PRO_5015423835" evidence="1">
    <location>
        <begin position="26"/>
        <end position="104"/>
    </location>
</feature>
<accession>A0A2T0T8G9</accession>
<name>A0A2T0T8G9_9BACT</name>
<dbReference type="Proteomes" id="UP000238375">
    <property type="component" value="Unassembled WGS sequence"/>
</dbReference>